<organism evidence="2 3">
    <name type="scientific">Microbacterium azadirachtae</name>
    <dbReference type="NCBI Taxonomy" id="582680"/>
    <lineage>
        <taxon>Bacteria</taxon>
        <taxon>Bacillati</taxon>
        <taxon>Actinomycetota</taxon>
        <taxon>Actinomycetes</taxon>
        <taxon>Micrococcales</taxon>
        <taxon>Microbacteriaceae</taxon>
        <taxon>Microbacterium</taxon>
    </lineage>
</organism>
<gene>
    <name evidence="2" type="ORF">RL72_01165</name>
</gene>
<evidence type="ECO:0000313" key="3">
    <source>
        <dbReference type="Proteomes" id="UP000033448"/>
    </source>
</evidence>
<dbReference type="EMBL" id="JYIT01000067">
    <property type="protein sequence ID" value="KJL25956.1"/>
    <property type="molecule type" value="Genomic_DNA"/>
</dbReference>
<reference evidence="2 3" key="1">
    <citation type="submission" date="2015-02" db="EMBL/GenBank/DDBJ databases">
        <title>Draft genome sequences of ten Microbacterium spp. with emphasis on heavy metal contaminated environments.</title>
        <authorList>
            <person name="Corretto E."/>
        </authorList>
    </citation>
    <scope>NUCLEOTIDE SEQUENCE [LARGE SCALE GENOMIC DNA]</scope>
    <source>
        <strain evidence="2 3">DSM 23848</strain>
    </source>
</reference>
<protein>
    <submittedName>
        <fullName evidence="2">Uncharacterized protein</fullName>
    </submittedName>
</protein>
<dbReference type="Proteomes" id="UP000033448">
    <property type="component" value="Unassembled WGS sequence"/>
</dbReference>
<proteinExistence type="predicted"/>
<dbReference type="AlphaFoldDB" id="A0A0F0L369"/>
<sequence>MRAASALRQASHGAKDIAPNGSDAATAAAVSVAAVRKGSAASGLSATAVAAYPGTDCRNVVMAPRNPAVAAVSDASRDATSRSS</sequence>
<evidence type="ECO:0000313" key="2">
    <source>
        <dbReference type="EMBL" id="KJL25956.1"/>
    </source>
</evidence>
<evidence type="ECO:0000256" key="1">
    <source>
        <dbReference type="SAM" id="MobiDB-lite"/>
    </source>
</evidence>
<name>A0A0F0L369_9MICO</name>
<comment type="caution">
    <text evidence="2">The sequence shown here is derived from an EMBL/GenBank/DDBJ whole genome shotgun (WGS) entry which is preliminary data.</text>
</comment>
<accession>A0A0F0L369</accession>
<feature type="region of interest" description="Disordered" evidence="1">
    <location>
        <begin position="1"/>
        <end position="23"/>
    </location>
</feature>
<keyword evidence="3" id="KW-1185">Reference proteome</keyword>